<evidence type="ECO:0000313" key="1">
    <source>
        <dbReference type="EMBL" id="KTB35090.1"/>
    </source>
</evidence>
<sequence length="251" mass="29428">MLEDEDFASGLQTYLLEVVGKGYISARDVVDYIQTDEVQKRFEGRTRYGGRELKISLVTGEHWLKKLDWQYGHKRKGMYVNGHEREDVVKYWKKFCERWKEYEKWMVKYNNDGNILSTPIGFAVPQGPQFWLILVTHDELTFYQCDRHKIFWQHSNTAPAPERKGERDSLMFLDFLTSEWGHLIDSDGEEAQIFFEAGSKHDGYFANEHIIEQTSKAIDIFESKTNRMCTGLFMFDNTPSHQKQADNALSA</sequence>
<dbReference type="AlphaFoldDB" id="A0A0W0FG06"/>
<accession>A0A0W0FG06</accession>
<gene>
    <name evidence="1" type="ORF">WG66_12304</name>
</gene>
<dbReference type="PANTHER" id="PTHR35871:SF1">
    <property type="entry name" value="CXC1-LIKE CYSTEINE CLUSTER ASSOCIATED WITH KDZ TRANSPOSASES DOMAIN-CONTAINING PROTEIN"/>
    <property type="match status" value="1"/>
</dbReference>
<name>A0A0W0FG06_MONRR</name>
<organism evidence="1 2">
    <name type="scientific">Moniliophthora roreri</name>
    <name type="common">Frosty pod rot fungus</name>
    <name type="synonym">Monilia roreri</name>
    <dbReference type="NCBI Taxonomy" id="221103"/>
    <lineage>
        <taxon>Eukaryota</taxon>
        <taxon>Fungi</taxon>
        <taxon>Dikarya</taxon>
        <taxon>Basidiomycota</taxon>
        <taxon>Agaricomycotina</taxon>
        <taxon>Agaricomycetes</taxon>
        <taxon>Agaricomycetidae</taxon>
        <taxon>Agaricales</taxon>
        <taxon>Marasmiineae</taxon>
        <taxon>Marasmiaceae</taxon>
        <taxon>Moniliophthora</taxon>
    </lineage>
</organism>
<dbReference type="Proteomes" id="UP000054988">
    <property type="component" value="Unassembled WGS sequence"/>
</dbReference>
<dbReference type="PANTHER" id="PTHR35871">
    <property type="entry name" value="EXPRESSED PROTEIN"/>
    <property type="match status" value="1"/>
</dbReference>
<comment type="caution">
    <text evidence="1">The sequence shown here is derived from an EMBL/GenBank/DDBJ whole genome shotgun (WGS) entry which is preliminary data.</text>
</comment>
<proteinExistence type="predicted"/>
<protein>
    <submittedName>
        <fullName evidence="1">Uncharacterized protein</fullName>
    </submittedName>
</protein>
<evidence type="ECO:0000313" key="2">
    <source>
        <dbReference type="Proteomes" id="UP000054988"/>
    </source>
</evidence>
<reference evidence="1 2" key="1">
    <citation type="submission" date="2015-12" db="EMBL/GenBank/DDBJ databases">
        <title>Draft genome sequence of Moniliophthora roreri, the causal agent of frosty pod rot of cacao.</title>
        <authorList>
            <person name="Aime M.C."/>
            <person name="Diaz-Valderrama J.R."/>
            <person name="Kijpornyongpan T."/>
            <person name="Phillips-Mora W."/>
        </authorList>
    </citation>
    <scope>NUCLEOTIDE SEQUENCE [LARGE SCALE GENOMIC DNA]</scope>
    <source>
        <strain evidence="1 2">MCA 2952</strain>
    </source>
</reference>
<dbReference type="EMBL" id="LATX01002017">
    <property type="protein sequence ID" value="KTB35090.1"/>
    <property type="molecule type" value="Genomic_DNA"/>
</dbReference>